<dbReference type="InterPro" id="IPR037518">
    <property type="entry name" value="MPN"/>
</dbReference>
<dbReference type="AlphaFoldDB" id="A0A0S4IMY0"/>
<evidence type="ECO:0000313" key="3">
    <source>
        <dbReference type="EMBL" id="CUE60751.1"/>
    </source>
</evidence>
<gene>
    <name evidence="3" type="ORF">BSAL_49655</name>
</gene>
<proteinExistence type="predicted"/>
<evidence type="ECO:0000256" key="1">
    <source>
        <dbReference type="SAM" id="MobiDB-lite"/>
    </source>
</evidence>
<accession>A0A0S4IMY0</accession>
<keyword evidence="3" id="KW-0647">Proteasome</keyword>
<dbReference type="GO" id="GO:0000502">
    <property type="term" value="C:proteasome complex"/>
    <property type="evidence" value="ECO:0007669"/>
    <property type="project" value="UniProtKB-KW"/>
</dbReference>
<dbReference type="SMART" id="SM00232">
    <property type="entry name" value="JAB_MPN"/>
    <property type="match status" value="1"/>
</dbReference>
<dbReference type="InterPro" id="IPR000555">
    <property type="entry name" value="JAMM/MPN+_dom"/>
</dbReference>
<dbReference type="Pfam" id="PF01398">
    <property type="entry name" value="JAB"/>
    <property type="match status" value="1"/>
</dbReference>
<dbReference type="InterPro" id="IPR024969">
    <property type="entry name" value="EIF3F/CSN6-like_C"/>
</dbReference>
<dbReference type="GO" id="GO:0043161">
    <property type="term" value="P:proteasome-mediated ubiquitin-dependent protein catabolic process"/>
    <property type="evidence" value="ECO:0007669"/>
    <property type="project" value="TreeGrafter"/>
</dbReference>
<dbReference type="Pfam" id="PF13012">
    <property type="entry name" value="MitMem_reg"/>
    <property type="match status" value="1"/>
</dbReference>
<name>A0A0S4IMY0_BODSA</name>
<dbReference type="PROSITE" id="PS50249">
    <property type="entry name" value="MPN"/>
    <property type="match status" value="1"/>
</dbReference>
<dbReference type="VEuPathDB" id="TriTrypDB:BSAL_49655"/>
<sequence>MTQDDFSLDVDVDKKDAKDGKGDSAAVHAASHPASGRVDVHPLVLLSLVDHFARVNSKSTTKKRVAGLLLGGYQKLASGLQVLDINNCFAVPFDEDVKSPDVWFLDWNYAEEMFRMYKKVLPKISVVGWYSSGPTICANDMNLHLLIANRFCANPVYCVVNTDATKKATPVLAYTTIAGRDGAAVEFRNVPTNLGALEAEEIGIEHLLRDLTDSTVTTLSTQVLDRQLSLQRLEQMLTTLQQYLLDVADGRLPMCLDILEIVQEIVNLRPRLHQLKASKEMVMWTNDSALSTFVAAASRCVMALYDVILNRRRLSRELKESKERREEELLKAKKDEAEKKAKDEAAKAKTEAEKKP</sequence>
<feature type="region of interest" description="Disordered" evidence="1">
    <location>
        <begin position="320"/>
        <end position="356"/>
    </location>
</feature>
<protein>
    <submittedName>
        <fullName evidence="3">Proteasome regulatory non-ATPase subunit, putative</fullName>
    </submittedName>
</protein>
<dbReference type="Proteomes" id="UP000051952">
    <property type="component" value="Unassembled WGS sequence"/>
</dbReference>
<dbReference type="EMBL" id="CYKH01000023">
    <property type="protein sequence ID" value="CUE60751.1"/>
    <property type="molecule type" value="Genomic_DNA"/>
</dbReference>
<organism evidence="3 4">
    <name type="scientific">Bodo saltans</name>
    <name type="common">Flagellated protozoan</name>
    <dbReference type="NCBI Taxonomy" id="75058"/>
    <lineage>
        <taxon>Eukaryota</taxon>
        <taxon>Discoba</taxon>
        <taxon>Euglenozoa</taxon>
        <taxon>Kinetoplastea</taxon>
        <taxon>Metakinetoplastina</taxon>
        <taxon>Eubodonida</taxon>
        <taxon>Bodonidae</taxon>
        <taxon>Bodo</taxon>
    </lineage>
</organism>
<dbReference type="GO" id="GO:0008237">
    <property type="term" value="F:metallopeptidase activity"/>
    <property type="evidence" value="ECO:0007669"/>
    <property type="project" value="InterPro"/>
</dbReference>
<dbReference type="OrthoDB" id="10256771at2759"/>
<evidence type="ECO:0000259" key="2">
    <source>
        <dbReference type="PROSITE" id="PS50249"/>
    </source>
</evidence>
<dbReference type="PANTHER" id="PTHR10540:SF7">
    <property type="entry name" value="26S PROTEASOME NON-ATPASE REGULATORY SUBUNIT 7"/>
    <property type="match status" value="1"/>
</dbReference>
<dbReference type="Gene3D" id="3.40.140.10">
    <property type="entry name" value="Cytidine Deaminase, domain 2"/>
    <property type="match status" value="1"/>
</dbReference>
<dbReference type="OMA" id="HAMSIKT"/>
<feature type="domain" description="MPN" evidence="2">
    <location>
        <begin position="38"/>
        <end position="183"/>
    </location>
</feature>
<evidence type="ECO:0000313" key="4">
    <source>
        <dbReference type="Proteomes" id="UP000051952"/>
    </source>
</evidence>
<dbReference type="PANTHER" id="PTHR10540">
    <property type="entry name" value="EUKARYOTIC TRANSLATION INITIATION FACTOR 3 SUBUNIT F-RELATED"/>
    <property type="match status" value="1"/>
</dbReference>
<keyword evidence="4" id="KW-1185">Reference proteome</keyword>
<reference evidence="4" key="1">
    <citation type="submission" date="2015-09" db="EMBL/GenBank/DDBJ databases">
        <authorList>
            <consortium name="Pathogen Informatics"/>
        </authorList>
    </citation>
    <scope>NUCLEOTIDE SEQUENCE [LARGE SCALE GENOMIC DNA]</scope>
    <source>
        <strain evidence="4">Lake Konstanz</strain>
    </source>
</reference>